<dbReference type="SMART" id="SM00354">
    <property type="entry name" value="HTH_LACI"/>
    <property type="match status" value="1"/>
</dbReference>
<dbReference type="InterPro" id="IPR010982">
    <property type="entry name" value="Lambda_DNA-bd_dom_sf"/>
</dbReference>
<dbReference type="AlphaFoldDB" id="A0AAU8J339"/>
<gene>
    <name evidence="6" type="ORF">ABII15_36960</name>
</gene>
<organism evidence="6">
    <name type="scientific">Streptomyces tabacisoli</name>
    <dbReference type="NCBI Taxonomy" id="3156398"/>
    <lineage>
        <taxon>Bacteria</taxon>
        <taxon>Bacillati</taxon>
        <taxon>Actinomycetota</taxon>
        <taxon>Actinomycetes</taxon>
        <taxon>Kitasatosporales</taxon>
        <taxon>Streptomycetaceae</taxon>
        <taxon>Streptomyces</taxon>
    </lineage>
</organism>
<evidence type="ECO:0000259" key="5">
    <source>
        <dbReference type="PROSITE" id="PS50932"/>
    </source>
</evidence>
<dbReference type="InterPro" id="IPR000843">
    <property type="entry name" value="HTH_LacI"/>
</dbReference>
<accession>A0AAU8J339</accession>
<reference evidence="6" key="1">
    <citation type="submission" date="2024-06" db="EMBL/GenBank/DDBJ databases">
        <title>Streptomyces sp. strain HUAS MG91 genome sequences.</title>
        <authorList>
            <person name="Mo P."/>
        </authorList>
    </citation>
    <scope>NUCLEOTIDE SEQUENCE</scope>
    <source>
        <strain evidence="6">HUAS MG91</strain>
    </source>
</reference>
<dbReference type="SUPFAM" id="SSF53822">
    <property type="entry name" value="Periplasmic binding protein-like I"/>
    <property type="match status" value="1"/>
</dbReference>
<dbReference type="InterPro" id="IPR046335">
    <property type="entry name" value="LacI/GalR-like_sensor"/>
</dbReference>
<protein>
    <submittedName>
        <fullName evidence="6">LacI family DNA-binding transcriptional regulator</fullName>
    </submittedName>
</protein>
<dbReference type="PROSITE" id="PS50932">
    <property type="entry name" value="HTH_LACI_2"/>
    <property type="match status" value="1"/>
</dbReference>
<dbReference type="Pfam" id="PF00356">
    <property type="entry name" value="LacI"/>
    <property type="match status" value="1"/>
</dbReference>
<keyword evidence="4" id="KW-0804">Transcription</keyword>
<dbReference type="GO" id="GO:0000976">
    <property type="term" value="F:transcription cis-regulatory region binding"/>
    <property type="evidence" value="ECO:0007669"/>
    <property type="project" value="TreeGrafter"/>
</dbReference>
<dbReference type="Gene3D" id="1.10.260.40">
    <property type="entry name" value="lambda repressor-like DNA-binding domains"/>
    <property type="match status" value="1"/>
</dbReference>
<dbReference type="PANTHER" id="PTHR30146:SF148">
    <property type="entry name" value="HTH-TYPE TRANSCRIPTIONAL REPRESSOR PURR-RELATED"/>
    <property type="match status" value="1"/>
</dbReference>
<evidence type="ECO:0000256" key="1">
    <source>
        <dbReference type="ARBA" id="ARBA00022491"/>
    </source>
</evidence>
<dbReference type="CDD" id="cd01392">
    <property type="entry name" value="HTH_LacI"/>
    <property type="match status" value="1"/>
</dbReference>
<dbReference type="CDD" id="cd06288">
    <property type="entry name" value="PBP1_sucrose_transcription_regulator"/>
    <property type="match status" value="1"/>
</dbReference>
<evidence type="ECO:0000313" key="6">
    <source>
        <dbReference type="EMBL" id="XCJ75224.1"/>
    </source>
</evidence>
<dbReference type="KEGG" id="stac:ABII15_36960"/>
<sequence>MNRRPTARDVAELAGVSRAAVSFVFSGRAAGNLSAGTQERIKRAADELGYRPDEVARSLRRKRSAVIGLLSDEIATSPFAGRMVLGAMDAARERGHQVLLLESRGAPDAEAEAIAELRARRVDGVVYAAMSMRRARVPDGLDPARTVLANCLPHQPSSYAYVVADERGGGRRAVDVLIGAGHRDIALLGGESGNIAASDRARGFTDGLRAAGLTAREEWTTRAGWQIDEGYAAALRILDRPGEPRPTGIVCANDRVAAGAMLAAARLGIDVPRELSLVGYDDQDQMAAHLVPALTTVALPHYEMGAQAVRALLDAADAGREIDRTAGVLLDCPVVERASVRGPTTV</sequence>
<dbReference type="GO" id="GO:0003700">
    <property type="term" value="F:DNA-binding transcription factor activity"/>
    <property type="evidence" value="ECO:0007669"/>
    <property type="project" value="TreeGrafter"/>
</dbReference>
<name>A0AAU8J339_9ACTN</name>
<dbReference type="Pfam" id="PF13377">
    <property type="entry name" value="Peripla_BP_3"/>
    <property type="match status" value="1"/>
</dbReference>
<proteinExistence type="predicted"/>
<dbReference type="PANTHER" id="PTHR30146">
    <property type="entry name" value="LACI-RELATED TRANSCRIPTIONAL REPRESSOR"/>
    <property type="match status" value="1"/>
</dbReference>
<feature type="domain" description="HTH lacI-type" evidence="5">
    <location>
        <begin position="5"/>
        <end position="61"/>
    </location>
</feature>
<keyword evidence="1" id="KW-0678">Repressor</keyword>
<evidence type="ECO:0000256" key="3">
    <source>
        <dbReference type="ARBA" id="ARBA00023125"/>
    </source>
</evidence>
<dbReference type="InterPro" id="IPR028082">
    <property type="entry name" value="Peripla_BP_I"/>
</dbReference>
<keyword evidence="3 6" id="KW-0238">DNA-binding</keyword>
<keyword evidence="2" id="KW-0805">Transcription regulation</keyword>
<dbReference type="RefSeq" id="WP_353946659.1">
    <property type="nucleotide sequence ID" value="NZ_CP159534.1"/>
</dbReference>
<evidence type="ECO:0000256" key="4">
    <source>
        <dbReference type="ARBA" id="ARBA00023163"/>
    </source>
</evidence>
<dbReference type="EMBL" id="CP159534">
    <property type="protein sequence ID" value="XCJ75224.1"/>
    <property type="molecule type" value="Genomic_DNA"/>
</dbReference>
<dbReference type="SUPFAM" id="SSF47413">
    <property type="entry name" value="lambda repressor-like DNA-binding domains"/>
    <property type="match status" value="1"/>
</dbReference>
<dbReference type="Gene3D" id="3.40.50.2300">
    <property type="match status" value="2"/>
</dbReference>
<evidence type="ECO:0000256" key="2">
    <source>
        <dbReference type="ARBA" id="ARBA00023015"/>
    </source>
</evidence>